<evidence type="ECO:0000256" key="6">
    <source>
        <dbReference type="ARBA" id="ARBA00023136"/>
    </source>
</evidence>
<evidence type="ECO:0000259" key="7">
    <source>
        <dbReference type="PROSITE" id="PS51718"/>
    </source>
</evidence>
<keyword evidence="9" id="KW-1185">Reference proteome</keyword>
<dbReference type="InterPro" id="IPR027094">
    <property type="entry name" value="Mitofusin_fam"/>
</dbReference>
<dbReference type="InterPro" id="IPR027417">
    <property type="entry name" value="P-loop_NTPase"/>
</dbReference>
<dbReference type="GO" id="GO:0016020">
    <property type="term" value="C:membrane"/>
    <property type="evidence" value="ECO:0007669"/>
    <property type="project" value="UniProtKB-SubCell"/>
</dbReference>
<name>A0A8J7AKQ6_9CYAN</name>
<dbReference type="Gene3D" id="3.40.50.300">
    <property type="entry name" value="P-loop containing nucleotide triphosphate hydrolases"/>
    <property type="match status" value="1"/>
</dbReference>
<organism evidence="8 9">
    <name type="scientific">Vasconcelosia minhoensis LEGE 07310</name>
    <dbReference type="NCBI Taxonomy" id="915328"/>
    <lineage>
        <taxon>Bacteria</taxon>
        <taxon>Bacillati</taxon>
        <taxon>Cyanobacteriota</taxon>
        <taxon>Cyanophyceae</taxon>
        <taxon>Nodosilineales</taxon>
        <taxon>Cymatolegaceae</taxon>
        <taxon>Vasconcelosia</taxon>
        <taxon>Vasconcelosia minhoensis</taxon>
    </lineage>
</organism>
<evidence type="ECO:0000313" key="9">
    <source>
        <dbReference type="Proteomes" id="UP000636505"/>
    </source>
</evidence>
<keyword evidence="4" id="KW-0175">Coiled coil</keyword>
<dbReference type="PROSITE" id="PS51718">
    <property type="entry name" value="G_DYNAMIN_2"/>
    <property type="match status" value="1"/>
</dbReference>
<dbReference type="SUPFAM" id="SSF52540">
    <property type="entry name" value="P-loop containing nucleoside triphosphate hydrolases"/>
    <property type="match status" value="1"/>
</dbReference>
<keyword evidence="2" id="KW-0547">Nucleotide-binding</keyword>
<comment type="caution">
    <text evidence="8">The sequence shown here is derived from an EMBL/GenBank/DDBJ whole genome shotgun (WGS) entry which is preliminary data.</text>
</comment>
<protein>
    <submittedName>
        <fullName evidence="8">Dynamin family protein</fullName>
    </submittedName>
</protein>
<dbReference type="InterPro" id="IPR030381">
    <property type="entry name" value="G_DYNAMIN_dom"/>
</dbReference>
<dbReference type="PANTHER" id="PTHR10465">
    <property type="entry name" value="TRANSMEMBRANE GTPASE FZO1"/>
    <property type="match status" value="1"/>
</dbReference>
<keyword evidence="6" id="KW-0472">Membrane</keyword>
<feature type="domain" description="Dynamin-type G" evidence="7">
    <location>
        <begin position="49"/>
        <end position="300"/>
    </location>
</feature>
<proteinExistence type="predicted"/>
<dbReference type="GO" id="GO:0005525">
    <property type="term" value="F:GTP binding"/>
    <property type="evidence" value="ECO:0007669"/>
    <property type="project" value="UniProtKB-KW"/>
</dbReference>
<reference evidence="8" key="1">
    <citation type="submission" date="2020-10" db="EMBL/GenBank/DDBJ databases">
        <authorList>
            <person name="Castelo-Branco R."/>
            <person name="Eusebio N."/>
            <person name="Adriana R."/>
            <person name="Vieira A."/>
            <person name="Brugerolle De Fraissinette N."/>
            <person name="Rezende De Castro R."/>
            <person name="Schneider M.P."/>
            <person name="Vasconcelos V."/>
            <person name="Leao P.N."/>
        </authorList>
    </citation>
    <scope>NUCLEOTIDE SEQUENCE</scope>
    <source>
        <strain evidence="8">LEGE 07310</strain>
    </source>
</reference>
<gene>
    <name evidence="8" type="ORF">IQ241_01005</name>
</gene>
<evidence type="ECO:0000256" key="4">
    <source>
        <dbReference type="ARBA" id="ARBA00023054"/>
    </source>
</evidence>
<keyword evidence="3" id="KW-0378">Hydrolase</keyword>
<evidence type="ECO:0000256" key="2">
    <source>
        <dbReference type="ARBA" id="ARBA00022741"/>
    </source>
</evidence>
<dbReference type="InterPro" id="IPR045063">
    <property type="entry name" value="Dynamin_N"/>
</dbReference>
<dbReference type="AlphaFoldDB" id="A0A8J7AKQ6"/>
<sequence>MTQTPASFIDYKRTLFAIASDLKRLQYFAEKLGLENSFQLLSEVLRRIQTDSFSVAVVGEFKRGKSTFINALLGQEILPSDILPCSATINRVSYGLRPLVKVRFNDAREEEVAIEQLADYVTKLTAESEVTAASVKEAVVYYPIHFCQNNIDLIDTPGLSDEESMTKVTLSVLPQVDAAIMVILAQSPFSEVERAFLEDKLLTTDLGRVIFVVTGIDLLNSSEDADRIVQLVRERIETHVLQRCEQQFGKDSQQYKDYLKKVGTLKVFGLSAYQALQAKSNHDTDLLARSRFSEFEAALERFLLQERGTISLQVPINRIISSTGEIIETISAQQSALQRRQEAVNIAYETAAAEITNLQQGKQAQKQRANSTFEGVKQRIRPLLDQLDSALKQAAVQAILSCPIADADFADSQLSVSMSKLDQKVTDDIERASRILAGRIQSEIRKGLMEDGDRDSALGNEISQLLNGTGIQLIHISRLLKAAITQGRVAWRVGYSAKSGIDGWLTSNFMDGELGKNFKSGYQKAIEEEIEKQLRLNSQLRQKLASYVYGNLDAIKAKRHQEIELMRNEPQSSLAEFQLRRERDAIAIEIERQKLDEISTETQRIQCTARELSEQLLQVIGW</sequence>
<evidence type="ECO:0000256" key="1">
    <source>
        <dbReference type="ARBA" id="ARBA00004370"/>
    </source>
</evidence>
<comment type="subcellular location">
    <subcellularLocation>
        <location evidence="1">Membrane</location>
    </subcellularLocation>
</comment>
<dbReference type="PANTHER" id="PTHR10465:SF0">
    <property type="entry name" value="SARCALUMENIN"/>
    <property type="match status" value="1"/>
</dbReference>
<dbReference type="RefSeq" id="WP_193904530.1">
    <property type="nucleotide sequence ID" value="NZ_JADEXG010000001.1"/>
</dbReference>
<evidence type="ECO:0000256" key="5">
    <source>
        <dbReference type="ARBA" id="ARBA00023134"/>
    </source>
</evidence>
<dbReference type="Proteomes" id="UP000636505">
    <property type="component" value="Unassembled WGS sequence"/>
</dbReference>
<dbReference type="EMBL" id="JADEXG010000001">
    <property type="protein sequence ID" value="MBE9075886.1"/>
    <property type="molecule type" value="Genomic_DNA"/>
</dbReference>
<dbReference type="CDD" id="cd09912">
    <property type="entry name" value="DLP_2"/>
    <property type="match status" value="1"/>
</dbReference>
<dbReference type="GO" id="GO:0003924">
    <property type="term" value="F:GTPase activity"/>
    <property type="evidence" value="ECO:0007669"/>
    <property type="project" value="InterPro"/>
</dbReference>
<evidence type="ECO:0000256" key="3">
    <source>
        <dbReference type="ARBA" id="ARBA00022801"/>
    </source>
</evidence>
<dbReference type="Pfam" id="PF00350">
    <property type="entry name" value="Dynamin_N"/>
    <property type="match status" value="1"/>
</dbReference>
<evidence type="ECO:0000313" key="8">
    <source>
        <dbReference type="EMBL" id="MBE9075886.1"/>
    </source>
</evidence>
<keyword evidence="5" id="KW-0342">GTP-binding</keyword>
<accession>A0A8J7AKQ6</accession>